<sequence length="520" mass="58934">MTLCYYQGVPTNVSITFNATYPKLVTGKIGNAFYGDGSGFGMTFTGFDWSKSQYTFAFWLKDDGVSTDTMQRYLYWAEELTIGQGWGDTLVVWVYSQTSGWWRVSASYTPGEWHFIVVEIDRSDPLNAVVNVYIDNNLVASKTGKADWDESETSIDIISKSYSLIKKTLDEVRVYYRLLSDDERKLLYLAGRKKLSEPANFRQIFSPLIDLTRDRATFYAGLEVSTSDPNGYVPVPESAVNMSITSAEKLKSDYTGVPFYYQGHYWYRADKIQFNLPIQFETVRESGGFSKEILLDDDQKTFVYEKEFKVINPTAARINVVYTVDPTALGFSVLQYPAFELDGIRMAEWRPQNSTSLKLIATDTLEPGEISTHWIKSIWTISKEELEFPAKLDDFREINSFEEARKLFENAAKGKADTWVKVIKIDSNADVSNVTILVPLKGVEEEDDVIEAVALTGSRETLQVEKLEDGKVVVKVPAEAFVSGHAEIKVLYNKETSWWKSILEKIRSLVAKIKSLVFGG</sequence>
<comment type="caution">
    <text evidence="1">The sequence shown here is derived from an EMBL/GenBank/DDBJ whole genome shotgun (WGS) entry which is preliminary data.</text>
</comment>
<protein>
    <submittedName>
        <fullName evidence="1">LamG domain-containing protein</fullName>
    </submittedName>
</protein>
<dbReference type="Pfam" id="PF13385">
    <property type="entry name" value="Laminin_G_3"/>
    <property type="match status" value="1"/>
</dbReference>
<dbReference type="Proteomes" id="UP001571980">
    <property type="component" value="Unassembled WGS sequence"/>
</dbReference>
<dbReference type="EMBL" id="JARRIG010000008">
    <property type="protein sequence ID" value="MFA4805393.1"/>
    <property type="molecule type" value="Genomic_DNA"/>
</dbReference>
<dbReference type="Gene3D" id="2.60.120.200">
    <property type="match status" value="1"/>
</dbReference>
<gene>
    <name evidence="1" type="ORF">P8X34_11715</name>
</gene>
<name>A0ABV4T6H8_9EURY</name>
<dbReference type="SUPFAM" id="SSF49899">
    <property type="entry name" value="Concanavalin A-like lectins/glucanases"/>
    <property type="match status" value="1"/>
</dbReference>
<evidence type="ECO:0000313" key="2">
    <source>
        <dbReference type="Proteomes" id="UP001571980"/>
    </source>
</evidence>
<keyword evidence="2" id="KW-1185">Reference proteome</keyword>
<reference evidence="1 2" key="1">
    <citation type="submission" date="2023-03" db="EMBL/GenBank/DDBJ databases">
        <title>Speciation in Pyrococcus: adaptation to high temperature as a mechanism.</title>
        <authorList>
            <person name="Gu J."/>
        </authorList>
    </citation>
    <scope>NUCLEOTIDE SEQUENCE [LARGE SCALE GENOMIC DNA]</scope>
    <source>
        <strain evidence="1 2">LMOA34</strain>
    </source>
</reference>
<dbReference type="RefSeq" id="WP_372824956.1">
    <property type="nucleotide sequence ID" value="NZ_JARRIG010000008.1"/>
</dbReference>
<evidence type="ECO:0000313" key="1">
    <source>
        <dbReference type="EMBL" id="MFA4805393.1"/>
    </source>
</evidence>
<proteinExistence type="predicted"/>
<organism evidence="1 2">
    <name type="scientific">Pyrococcus kukulkanii</name>
    <dbReference type="NCBI Taxonomy" id="1609559"/>
    <lineage>
        <taxon>Archaea</taxon>
        <taxon>Methanobacteriati</taxon>
        <taxon>Methanobacteriota</taxon>
        <taxon>Thermococci</taxon>
        <taxon>Thermococcales</taxon>
        <taxon>Thermococcaceae</taxon>
        <taxon>Pyrococcus</taxon>
    </lineage>
</organism>
<accession>A0ABV4T6H8</accession>
<dbReference type="InterPro" id="IPR013320">
    <property type="entry name" value="ConA-like_dom_sf"/>
</dbReference>